<dbReference type="CDD" id="cd06261">
    <property type="entry name" value="TM_PBP2"/>
    <property type="match status" value="1"/>
</dbReference>
<feature type="domain" description="ABC transmembrane type-1" evidence="14">
    <location>
        <begin position="99"/>
        <end position="300"/>
    </location>
</feature>
<feature type="transmembrane region" description="Helical" evidence="13">
    <location>
        <begin position="105"/>
        <end position="127"/>
    </location>
</feature>
<evidence type="ECO:0000256" key="5">
    <source>
        <dbReference type="ARBA" id="ARBA00022692"/>
    </source>
</evidence>
<evidence type="ECO:0000256" key="11">
    <source>
        <dbReference type="ARBA" id="ARBA00038669"/>
    </source>
</evidence>
<dbReference type="AlphaFoldDB" id="A0A212M019"/>
<dbReference type="PANTHER" id="PTHR43163:SF6">
    <property type="entry name" value="DIPEPTIDE TRANSPORT SYSTEM PERMEASE PROTEIN DPPB-RELATED"/>
    <property type="match status" value="1"/>
</dbReference>
<name>A0A212M019_9FIRM</name>
<keyword evidence="7" id="KW-0406">Ion transport</keyword>
<feature type="transmembrane region" description="Helical" evidence="13">
    <location>
        <begin position="12"/>
        <end position="31"/>
    </location>
</feature>
<evidence type="ECO:0000256" key="13">
    <source>
        <dbReference type="RuleBase" id="RU363032"/>
    </source>
</evidence>
<keyword evidence="4" id="KW-0533">Nickel</keyword>
<dbReference type="InterPro" id="IPR035906">
    <property type="entry name" value="MetI-like_sf"/>
</dbReference>
<feature type="transmembrane region" description="Helical" evidence="13">
    <location>
        <begin position="177"/>
        <end position="196"/>
    </location>
</feature>
<keyword evidence="2 13" id="KW-0813">Transport</keyword>
<reference evidence="15" key="1">
    <citation type="submission" date="2016-08" db="EMBL/GenBank/DDBJ databases">
        <authorList>
            <person name="Seilhamer J.J."/>
        </authorList>
    </citation>
    <scope>NUCLEOTIDE SEQUENCE</scope>
    <source>
        <strain evidence="15">86</strain>
    </source>
</reference>
<evidence type="ECO:0000313" key="15">
    <source>
        <dbReference type="EMBL" id="SCM83205.1"/>
    </source>
</evidence>
<dbReference type="NCBIfam" id="NF045470">
    <property type="entry name" value="Opp2B"/>
    <property type="match status" value="1"/>
</dbReference>
<evidence type="ECO:0000256" key="9">
    <source>
        <dbReference type="ARBA" id="ARBA00023136"/>
    </source>
</evidence>
<evidence type="ECO:0000256" key="2">
    <source>
        <dbReference type="ARBA" id="ARBA00022448"/>
    </source>
</evidence>
<accession>A0A212M019</accession>
<evidence type="ECO:0000256" key="7">
    <source>
        <dbReference type="ARBA" id="ARBA00023065"/>
    </source>
</evidence>
<evidence type="ECO:0000256" key="8">
    <source>
        <dbReference type="ARBA" id="ARBA00023112"/>
    </source>
</evidence>
<evidence type="ECO:0000256" key="10">
    <source>
        <dbReference type="ARBA" id="ARBA00024202"/>
    </source>
</evidence>
<evidence type="ECO:0000259" key="14">
    <source>
        <dbReference type="PROSITE" id="PS50928"/>
    </source>
</evidence>
<comment type="similarity">
    <text evidence="10">Belongs to the binding-protein-dependent transport system permease family. OppBC subfamily.</text>
</comment>
<dbReference type="InterPro" id="IPR045621">
    <property type="entry name" value="BPD_transp_1_N"/>
</dbReference>
<dbReference type="PANTHER" id="PTHR43163">
    <property type="entry name" value="DIPEPTIDE TRANSPORT SYSTEM PERMEASE PROTEIN DPPB-RELATED"/>
    <property type="match status" value="1"/>
</dbReference>
<organism evidence="15">
    <name type="scientific">uncultured Sporomusa sp</name>
    <dbReference type="NCBI Taxonomy" id="307249"/>
    <lineage>
        <taxon>Bacteria</taxon>
        <taxon>Bacillati</taxon>
        <taxon>Bacillota</taxon>
        <taxon>Negativicutes</taxon>
        <taxon>Selenomonadales</taxon>
        <taxon>Sporomusaceae</taxon>
        <taxon>Sporomusa</taxon>
        <taxon>environmental samples</taxon>
    </lineage>
</organism>
<keyword evidence="9 13" id="KW-0472">Membrane</keyword>
<dbReference type="InterPro" id="IPR000515">
    <property type="entry name" value="MetI-like"/>
</dbReference>
<dbReference type="GO" id="GO:0005886">
    <property type="term" value="C:plasma membrane"/>
    <property type="evidence" value="ECO:0007669"/>
    <property type="project" value="UniProtKB-SubCell"/>
</dbReference>
<evidence type="ECO:0000256" key="6">
    <source>
        <dbReference type="ARBA" id="ARBA00022989"/>
    </source>
</evidence>
<sequence length="315" mass="34288">MPINFFIHRGISFIILLFGISLVAFGLMALVPGDTPEMVLTSIGVEAPPETVEALRQQLQLEDPVYVRYGRWLARALHLDLGISYRTGLPVAEELGNRLAATVQLTMTSLAFALLFSVPLGVLTALYPKTWLDLIGRITVLTGSSIPNFWLGLLLAYVFGVQLQWLSIAGAGGWEGLILPAATLGFGMLAAYTRLLRGSMLDALSQGFIRVGRAKGLKEKWLIGRHALRYALLPVLTWFGISIGQLLGGSVVVETLFSWPGLGRFAVESIQGRDYPVIQGYVLFSALAVVTVNVVVDCLYSCLDPRIRLGGGREQ</sequence>
<dbReference type="PROSITE" id="PS50928">
    <property type="entry name" value="ABC_TM1"/>
    <property type="match status" value="1"/>
</dbReference>
<protein>
    <recommendedName>
        <fullName evidence="12">Nickel import system permease protein NikB</fullName>
    </recommendedName>
</protein>
<dbReference type="RefSeq" id="WP_288185683.1">
    <property type="nucleotide sequence ID" value="NZ_LT608335.1"/>
</dbReference>
<dbReference type="InterPro" id="IPR050045">
    <property type="entry name" value="Opp2B"/>
</dbReference>
<feature type="transmembrane region" description="Helical" evidence="13">
    <location>
        <begin position="281"/>
        <end position="303"/>
    </location>
</feature>
<keyword evidence="5 13" id="KW-0812">Transmembrane</keyword>
<keyword evidence="3" id="KW-1003">Cell membrane</keyword>
<evidence type="ECO:0000256" key="1">
    <source>
        <dbReference type="ARBA" id="ARBA00004651"/>
    </source>
</evidence>
<gene>
    <name evidence="15" type="primary">yliC</name>
    <name evidence="15" type="ORF">KL86SPO_70063</name>
</gene>
<evidence type="ECO:0000256" key="4">
    <source>
        <dbReference type="ARBA" id="ARBA00022596"/>
    </source>
</evidence>
<comment type="subunit">
    <text evidence="11">The complex is composed of two ATP-binding proteins (NikD and NikE), two transmembrane proteins (NikB and NikC) and a solute-binding protein (NikA).</text>
</comment>
<dbReference type="Gene3D" id="1.10.3720.10">
    <property type="entry name" value="MetI-like"/>
    <property type="match status" value="1"/>
</dbReference>
<dbReference type="Pfam" id="PF00528">
    <property type="entry name" value="BPD_transp_1"/>
    <property type="match status" value="1"/>
</dbReference>
<comment type="subcellular location">
    <subcellularLocation>
        <location evidence="1 13">Cell membrane</location>
        <topology evidence="1 13">Multi-pass membrane protein</topology>
    </subcellularLocation>
</comment>
<dbReference type="SUPFAM" id="SSF161098">
    <property type="entry name" value="MetI-like"/>
    <property type="match status" value="1"/>
</dbReference>
<proteinExistence type="inferred from homology"/>
<evidence type="ECO:0000256" key="3">
    <source>
        <dbReference type="ARBA" id="ARBA00022475"/>
    </source>
</evidence>
<evidence type="ECO:0000256" key="12">
    <source>
        <dbReference type="ARBA" id="ARBA00044774"/>
    </source>
</evidence>
<feature type="transmembrane region" description="Helical" evidence="13">
    <location>
        <begin position="148"/>
        <end position="165"/>
    </location>
</feature>
<dbReference type="EMBL" id="FMJE01000007">
    <property type="protein sequence ID" value="SCM83205.1"/>
    <property type="molecule type" value="Genomic_DNA"/>
</dbReference>
<keyword evidence="8" id="KW-0921">Nickel transport</keyword>
<feature type="transmembrane region" description="Helical" evidence="13">
    <location>
        <begin position="230"/>
        <end position="253"/>
    </location>
</feature>
<keyword evidence="6 13" id="KW-1133">Transmembrane helix</keyword>
<dbReference type="GO" id="GO:0015099">
    <property type="term" value="F:nickel cation transmembrane transporter activity"/>
    <property type="evidence" value="ECO:0007669"/>
    <property type="project" value="InterPro"/>
</dbReference>
<dbReference type="Pfam" id="PF19300">
    <property type="entry name" value="BPD_transp_1_N"/>
    <property type="match status" value="1"/>
</dbReference>